<proteinExistence type="predicted"/>
<keyword evidence="1" id="KW-0472">Membrane</keyword>
<sequence>MQQKNYFYYIILLLIPPAVVLKSRFVTRDNLYMIVPLAIAYLCYFFCLMLVLQIIYSAVRNKKQKDFFVCSYTYDTKTCTFWLDGINGELAVLFISNPFKLQYIPVSDIDSVSVSVDYELGHKKDRAYASRINIVMQIKGKRYKIPIAIGASKYMIIRMAGNGKLILEEAEKFADILLNVKEEKRKARLLQETGKYD</sequence>
<dbReference type="Proteomes" id="UP000094271">
    <property type="component" value="Unassembled WGS sequence"/>
</dbReference>
<keyword evidence="1" id="KW-1133">Transmembrane helix</keyword>
<dbReference type="EMBL" id="MEHA01000003">
    <property type="protein sequence ID" value="ODR54005.1"/>
    <property type="molecule type" value="Genomic_DNA"/>
</dbReference>
<comment type="caution">
    <text evidence="2">The sequence shown here is derived from an EMBL/GenBank/DDBJ whole genome shotgun (WGS) entry which is preliminary data.</text>
</comment>
<dbReference type="Proteomes" id="UP000094869">
    <property type="component" value="Unassembled WGS sequence"/>
</dbReference>
<dbReference type="AlphaFoldDB" id="A0A1E3APW1"/>
<reference evidence="4 6" key="2">
    <citation type="submission" date="2016-08" db="EMBL/GenBank/DDBJ databases">
        <title>Characterization of Isolates of Eisenbergiella tayi Derived from Blood Cultures, Using Whole Genome Sequencing.</title>
        <authorList>
            <person name="Bernier A.-M."/>
            <person name="Burdz T."/>
            <person name="Wiebe D."/>
            <person name="Bernard K."/>
        </authorList>
    </citation>
    <scope>NUCLEOTIDE SEQUENCE [LARGE SCALE GENOMIC DNA]</scope>
    <source>
        <strain evidence="4 6">NML120146</strain>
    </source>
</reference>
<reference evidence="3 5" key="3">
    <citation type="submission" date="2016-08" db="EMBL/GenBank/DDBJ databases">
        <authorList>
            <person name="Seilhamer J.J."/>
        </authorList>
    </citation>
    <scope>NUCLEOTIDE SEQUENCE [LARGE SCALE GENOMIC DNA]</scope>
    <source>
        <strain evidence="3 5">NML150140-1</strain>
    </source>
</reference>
<dbReference type="EMBL" id="MCGI01000003">
    <property type="protein sequence ID" value="ODM10752.1"/>
    <property type="molecule type" value="Genomic_DNA"/>
</dbReference>
<feature type="transmembrane region" description="Helical" evidence="1">
    <location>
        <begin position="31"/>
        <end position="56"/>
    </location>
</feature>
<evidence type="ECO:0000313" key="6">
    <source>
        <dbReference type="Proteomes" id="UP000094869"/>
    </source>
</evidence>
<evidence type="ECO:0000313" key="7">
    <source>
        <dbReference type="Proteomes" id="UP000095003"/>
    </source>
</evidence>
<name>A0A1E3APW1_9FIRM</name>
<keyword evidence="6" id="KW-1185">Reference proteome</keyword>
<keyword evidence="1" id="KW-0812">Transmembrane</keyword>
<protein>
    <submittedName>
        <fullName evidence="2">Uncharacterized protein</fullName>
    </submittedName>
</protein>
<evidence type="ECO:0000313" key="3">
    <source>
        <dbReference type="EMBL" id="ODR54005.1"/>
    </source>
</evidence>
<evidence type="ECO:0000313" key="2">
    <source>
        <dbReference type="EMBL" id="ODM10752.1"/>
    </source>
</evidence>
<dbReference type="EMBL" id="MEHD01000014">
    <property type="protein sequence ID" value="ODR59666.1"/>
    <property type="molecule type" value="Genomic_DNA"/>
</dbReference>
<gene>
    <name evidence="2" type="ORF">BEH84_03181</name>
    <name evidence="3" type="ORF">BEI59_05460</name>
    <name evidence="4" type="ORF">BEI63_05765</name>
</gene>
<accession>A0A1E3APW1</accession>
<reference evidence="2 7" key="1">
    <citation type="submission" date="2016-07" db="EMBL/GenBank/DDBJ databases">
        <title>Characterization of isolates of Eisenbergiella tayi derived from blood cultures, using whole genome sequencing.</title>
        <authorList>
            <person name="Burdz T."/>
            <person name="Wiebe D."/>
            <person name="Huynh C."/>
            <person name="Bernard K."/>
        </authorList>
    </citation>
    <scope>NUCLEOTIDE SEQUENCE [LARGE SCALE GENOMIC DNA]</scope>
    <source>
        <strain evidence="2 7">NML 120489</strain>
    </source>
</reference>
<evidence type="ECO:0000313" key="4">
    <source>
        <dbReference type="EMBL" id="ODR59666.1"/>
    </source>
</evidence>
<organism evidence="2 7">
    <name type="scientific">Eisenbergiella tayi</name>
    <dbReference type="NCBI Taxonomy" id="1432052"/>
    <lineage>
        <taxon>Bacteria</taxon>
        <taxon>Bacillati</taxon>
        <taxon>Bacillota</taxon>
        <taxon>Clostridia</taxon>
        <taxon>Lachnospirales</taxon>
        <taxon>Lachnospiraceae</taxon>
        <taxon>Eisenbergiella</taxon>
    </lineage>
</organism>
<feature type="transmembrane region" description="Helical" evidence="1">
    <location>
        <begin position="7"/>
        <end position="25"/>
    </location>
</feature>
<evidence type="ECO:0000313" key="5">
    <source>
        <dbReference type="Proteomes" id="UP000094271"/>
    </source>
</evidence>
<dbReference type="Proteomes" id="UP000095003">
    <property type="component" value="Unassembled WGS sequence"/>
</dbReference>
<evidence type="ECO:0000256" key="1">
    <source>
        <dbReference type="SAM" id="Phobius"/>
    </source>
</evidence>